<dbReference type="InterPro" id="IPR027417">
    <property type="entry name" value="P-loop_NTPase"/>
</dbReference>
<dbReference type="Gene3D" id="3.40.50.300">
    <property type="entry name" value="P-loop containing nucleotide triphosphate hydrolases"/>
    <property type="match status" value="1"/>
</dbReference>
<name>S2DNJ5_INDAL</name>
<reference evidence="1 2" key="1">
    <citation type="journal article" date="2013" name="Genome Announc.">
        <title>Draft Genome Sequence of Indibacter alkaliphilus Strain LW1T, Isolated from Lonar Lake, a Haloalkaline Lake in the Buldana District of Maharashtra, India.</title>
        <authorList>
            <person name="Singh A."/>
            <person name="Kumar Jangir P."/>
            <person name="Sharma R."/>
            <person name="Singh A."/>
            <person name="Kumar Pinnaka A."/>
            <person name="Shivaji S."/>
        </authorList>
    </citation>
    <scope>NUCLEOTIDE SEQUENCE [LARGE SCALE GENOMIC DNA]</scope>
    <source>
        <strain evidence="2">CCUG 57479 / KCTC 22604 / LW1</strain>
    </source>
</reference>
<keyword evidence="2" id="KW-1185">Reference proteome</keyword>
<comment type="caution">
    <text evidence="1">The sequence shown here is derived from an EMBL/GenBank/DDBJ whole genome shotgun (WGS) entry which is preliminary data.</text>
</comment>
<dbReference type="Proteomes" id="UP000006073">
    <property type="component" value="Unassembled WGS sequence"/>
</dbReference>
<evidence type="ECO:0008006" key="3">
    <source>
        <dbReference type="Google" id="ProtNLM"/>
    </source>
</evidence>
<evidence type="ECO:0000313" key="2">
    <source>
        <dbReference type="Proteomes" id="UP000006073"/>
    </source>
</evidence>
<protein>
    <recommendedName>
        <fullName evidence="3">Shikimate kinase</fullName>
    </recommendedName>
</protein>
<dbReference type="SUPFAM" id="SSF52540">
    <property type="entry name" value="P-loop containing nucleoside triphosphate hydrolases"/>
    <property type="match status" value="1"/>
</dbReference>
<organism evidence="1 2">
    <name type="scientific">Indibacter alkaliphilus (strain CCUG 57479 / KCTC 22604 / LW1)</name>
    <dbReference type="NCBI Taxonomy" id="1189612"/>
    <lineage>
        <taxon>Bacteria</taxon>
        <taxon>Pseudomonadati</taxon>
        <taxon>Bacteroidota</taxon>
        <taxon>Cytophagia</taxon>
        <taxon>Cytophagales</taxon>
        <taxon>Cyclobacteriaceae</taxon>
    </lineage>
</organism>
<proteinExistence type="predicted"/>
<dbReference type="AlphaFoldDB" id="S2DNJ5"/>
<dbReference type="EMBL" id="ALWO02000023">
    <property type="protein sequence ID" value="EOZ98800.1"/>
    <property type="molecule type" value="Genomic_DNA"/>
</dbReference>
<gene>
    <name evidence="1" type="ORF">A33Q_1454</name>
</gene>
<accession>S2DNJ5</accession>
<sequence length="37" mass="4206">MKSKIIYLLIGQKGSGKSFIGTLMEKEFGIKFIRVED</sequence>
<evidence type="ECO:0000313" key="1">
    <source>
        <dbReference type="EMBL" id="EOZ98800.1"/>
    </source>
</evidence>